<keyword evidence="3" id="KW-1185">Reference proteome</keyword>
<comment type="caution">
    <text evidence="2">The sequence shown here is derived from an EMBL/GenBank/DDBJ whole genome shotgun (WGS) entry which is preliminary data.</text>
</comment>
<evidence type="ECO:0000256" key="1">
    <source>
        <dbReference type="SAM" id="Phobius"/>
    </source>
</evidence>
<accession>A0A2P5DZ06</accession>
<sequence>MFLRNDQPRVPWNSLRQSKLSTRLYLSTEVSFIHLIYVYQAILLYRKKIV</sequence>
<dbReference type="AlphaFoldDB" id="A0A2P5DZ06"/>
<keyword evidence="1" id="KW-0812">Transmembrane</keyword>
<feature type="transmembrane region" description="Helical" evidence="1">
    <location>
        <begin position="24"/>
        <end position="45"/>
    </location>
</feature>
<reference evidence="3" key="1">
    <citation type="submission" date="2016-06" db="EMBL/GenBank/DDBJ databases">
        <title>Parallel loss of symbiosis genes in relatives of nitrogen-fixing non-legume Parasponia.</title>
        <authorList>
            <person name="Van Velzen R."/>
            <person name="Holmer R."/>
            <person name="Bu F."/>
            <person name="Rutten L."/>
            <person name="Van Zeijl A."/>
            <person name="Liu W."/>
            <person name="Santuari L."/>
            <person name="Cao Q."/>
            <person name="Sharma T."/>
            <person name="Shen D."/>
            <person name="Roswanjaya Y."/>
            <person name="Wardhani T."/>
            <person name="Kalhor M.S."/>
            <person name="Jansen J."/>
            <person name="Van den Hoogen J."/>
            <person name="Gungor B."/>
            <person name="Hartog M."/>
            <person name="Hontelez J."/>
            <person name="Verver J."/>
            <person name="Yang W.-C."/>
            <person name="Schijlen E."/>
            <person name="Repin R."/>
            <person name="Schilthuizen M."/>
            <person name="Schranz E."/>
            <person name="Heidstra R."/>
            <person name="Miyata K."/>
            <person name="Fedorova E."/>
            <person name="Kohlen W."/>
            <person name="Bisseling T."/>
            <person name="Smit S."/>
            <person name="Geurts R."/>
        </authorList>
    </citation>
    <scope>NUCLEOTIDE SEQUENCE [LARGE SCALE GENOMIC DNA]</scope>
    <source>
        <strain evidence="3">cv. WU1-14</strain>
    </source>
</reference>
<evidence type="ECO:0000313" key="3">
    <source>
        <dbReference type="Proteomes" id="UP000237105"/>
    </source>
</evidence>
<keyword evidence="1" id="KW-1133">Transmembrane helix</keyword>
<organism evidence="2 3">
    <name type="scientific">Parasponia andersonii</name>
    <name type="common">Sponia andersonii</name>
    <dbReference type="NCBI Taxonomy" id="3476"/>
    <lineage>
        <taxon>Eukaryota</taxon>
        <taxon>Viridiplantae</taxon>
        <taxon>Streptophyta</taxon>
        <taxon>Embryophyta</taxon>
        <taxon>Tracheophyta</taxon>
        <taxon>Spermatophyta</taxon>
        <taxon>Magnoliopsida</taxon>
        <taxon>eudicotyledons</taxon>
        <taxon>Gunneridae</taxon>
        <taxon>Pentapetalae</taxon>
        <taxon>rosids</taxon>
        <taxon>fabids</taxon>
        <taxon>Rosales</taxon>
        <taxon>Cannabaceae</taxon>
        <taxon>Parasponia</taxon>
    </lineage>
</organism>
<protein>
    <submittedName>
        <fullName evidence="2">Uncharacterized protein</fullName>
    </submittedName>
</protein>
<proteinExistence type="predicted"/>
<evidence type="ECO:0000313" key="2">
    <source>
        <dbReference type="EMBL" id="PON78507.1"/>
    </source>
</evidence>
<dbReference type="EMBL" id="JXTB01000008">
    <property type="protein sequence ID" value="PON78507.1"/>
    <property type="molecule type" value="Genomic_DNA"/>
</dbReference>
<gene>
    <name evidence="2" type="ORF">PanWU01x14_017650</name>
</gene>
<keyword evidence="1" id="KW-0472">Membrane</keyword>
<dbReference type="Proteomes" id="UP000237105">
    <property type="component" value="Unassembled WGS sequence"/>
</dbReference>
<name>A0A2P5DZ06_PARAD</name>